<evidence type="ECO:0000313" key="1">
    <source>
        <dbReference type="EMBL" id="MCU6761569.1"/>
    </source>
</evidence>
<accession>A0ABT2THA4</accession>
<reference evidence="1 2" key="1">
    <citation type="journal article" date="2021" name="ISME Commun">
        <title>Automated analysis of genomic sequences facilitates high-throughput and comprehensive description of bacteria.</title>
        <authorList>
            <person name="Hitch T.C.A."/>
        </authorList>
    </citation>
    <scope>NUCLEOTIDE SEQUENCE [LARGE SCALE GENOMIC DNA]</scope>
    <source>
        <strain evidence="1 2">Sanger_109</strain>
    </source>
</reference>
<gene>
    <name evidence="1" type="ORF">OCV88_04340</name>
</gene>
<dbReference type="RefSeq" id="WP_262590696.1">
    <property type="nucleotide sequence ID" value="NZ_JAOQJQ010000001.1"/>
</dbReference>
<dbReference type="SUPFAM" id="SSF47598">
    <property type="entry name" value="Ribbon-helix-helix"/>
    <property type="match status" value="1"/>
</dbReference>
<comment type="caution">
    <text evidence="1">The sequence shown here is derived from an EMBL/GenBank/DDBJ whole genome shotgun (WGS) entry which is preliminary data.</text>
</comment>
<dbReference type="Proteomes" id="UP001652442">
    <property type="component" value="Unassembled WGS sequence"/>
</dbReference>
<proteinExistence type="predicted"/>
<protein>
    <recommendedName>
        <fullName evidence="3">Arc-like DNA binding domain-containing protein</fullName>
    </recommendedName>
</protein>
<dbReference type="InterPro" id="IPR013321">
    <property type="entry name" value="Arc_rbn_hlx_hlx"/>
</dbReference>
<evidence type="ECO:0008006" key="3">
    <source>
        <dbReference type="Google" id="ProtNLM"/>
    </source>
</evidence>
<dbReference type="EMBL" id="JAOQJQ010000001">
    <property type="protein sequence ID" value="MCU6761569.1"/>
    <property type="molecule type" value="Genomic_DNA"/>
</dbReference>
<name>A0ABT2THA4_9FIRM</name>
<evidence type="ECO:0000313" key="2">
    <source>
        <dbReference type="Proteomes" id="UP001652442"/>
    </source>
</evidence>
<keyword evidence="2" id="KW-1185">Reference proteome</keyword>
<sequence>MEKEKHLGLRLDVETHQKLKSLSELEDRSINREIAYLIRQAIAEHEKNHGELKPPHS</sequence>
<organism evidence="1 2">
    <name type="scientific">Brotonthovivens ammoniilytica</name>
    <dbReference type="NCBI Taxonomy" id="2981725"/>
    <lineage>
        <taxon>Bacteria</taxon>
        <taxon>Bacillati</taxon>
        <taxon>Bacillota</taxon>
        <taxon>Clostridia</taxon>
        <taxon>Lachnospirales</taxon>
        <taxon>Lachnospiraceae</taxon>
        <taxon>Brotonthovivens</taxon>
    </lineage>
</organism>
<dbReference type="Gene3D" id="1.10.1220.10">
    <property type="entry name" value="Met repressor-like"/>
    <property type="match status" value="1"/>
</dbReference>
<dbReference type="InterPro" id="IPR010985">
    <property type="entry name" value="Ribbon_hlx_hlx"/>
</dbReference>